<evidence type="ECO:0000313" key="2">
    <source>
        <dbReference type="EMBL" id="MPN31109.1"/>
    </source>
</evidence>
<name>A0A645GZE9_9ZZZZ</name>
<feature type="region of interest" description="Disordered" evidence="1">
    <location>
        <begin position="140"/>
        <end position="163"/>
    </location>
</feature>
<organism evidence="2">
    <name type="scientific">bioreactor metagenome</name>
    <dbReference type="NCBI Taxonomy" id="1076179"/>
    <lineage>
        <taxon>unclassified sequences</taxon>
        <taxon>metagenomes</taxon>
        <taxon>ecological metagenomes</taxon>
    </lineage>
</organism>
<feature type="region of interest" description="Disordered" evidence="1">
    <location>
        <begin position="1"/>
        <end position="51"/>
    </location>
</feature>
<dbReference type="AlphaFoldDB" id="A0A645GZE9"/>
<reference evidence="2" key="1">
    <citation type="submission" date="2019-08" db="EMBL/GenBank/DDBJ databases">
        <authorList>
            <person name="Kucharzyk K."/>
            <person name="Murdoch R.W."/>
            <person name="Higgins S."/>
            <person name="Loffler F."/>
        </authorList>
    </citation>
    <scope>NUCLEOTIDE SEQUENCE</scope>
</reference>
<accession>A0A645GZE9</accession>
<comment type="caution">
    <text evidence="2">The sequence shown here is derived from an EMBL/GenBank/DDBJ whole genome shotgun (WGS) entry which is preliminary data.</text>
</comment>
<sequence length="163" mass="18317">MKGGRPSKANASSEKQKKQMLLRKAKKADTVSDTDTESVSENNTRENPESDFTLAAPAVANNVFSFTEFWEMYAFKVDRSKCEAKYRRLTPAEREAIKAALPRYVAGTFIDGRYPSRKNPLTWINGRCWLDEAVPIPHNGGGKVIPEQTQPETQDMPMYKAGL</sequence>
<gene>
    <name evidence="2" type="ORF">SDC9_178583</name>
</gene>
<proteinExistence type="predicted"/>
<dbReference type="EMBL" id="VSSQ01082509">
    <property type="protein sequence ID" value="MPN31109.1"/>
    <property type="molecule type" value="Genomic_DNA"/>
</dbReference>
<evidence type="ECO:0000256" key="1">
    <source>
        <dbReference type="SAM" id="MobiDB-lite"/>
    </source>
</evidence>
<protein>
    <submittedName>
        <fullName evidence="2">Uncharacterized protein</fullName>
    </submittedName>
</protein>